<keyword evidence="2" id="KW-1185">Reference proteome</keyword>
<dbReference type="AlphaFoldDB" id="A0AAD1UJQ3"/>
<proteinExistence type="predicted"/>
<name>A0AAD1UJQ3_EUPCR</name>
<dbReference type="EMBL" id="CAMPGE010011786">
    <property type="protein sequence ID" value="CAI2370596.1"/>
    <property type="molecule type" value="Genomic_DNA"/>
</dbReference>
<evidence type="ECO:0000313" key="1">
    <source>
        <dbReference type="EMBL" id="CAI2370596.1"/>
    </source>
</evidence>
<protein>
    <submittedName>
        <fullName evidence="1">Uncharacterized protein</fullName>
    </submittedName>
</protein>
<evidence type="ECO:0000313" key="2">
    <source>
        <dbReference type="Proteomes" id="UP001295684"/>
    </source>
</evidence>
<comment type="caution">
    <text evidence="1">The sequence shown here is derived from an EMBL/GenBank/DDBJ whole genome shotgun (WGS) entry which is preliminary data.</text>
</comment>
<sequence length="401" mass="45919">MQQVSVIPARFSSTESRLSGSDGRFDYKSVLNKAFKAKIDSHWVKNLGVLEKKGIKVLDAIISTKGCRKYEKRSKANVNKGTGFGDSGSQSSLLNDLSAKKAYERMQNMRNRSSYADTFGKDAEADHESSILTFKRFKDLPYTSVLRSCEGSVPRYERKSFSQVSSPIKKFTDPQANSALEMFKNGSNAKEYIERWLINAKDTYYKDLLMRILKAVYVHVHCKQPCQSLYKNSFHTINKEEVQSPPRIDKLNLRKFEEPTVEQRFLKFPELKKATMNLNLQGYKQKFDLIRQEVKILSGDIKKRTIRKNSFNKIKDVSNVPIDLQISKIQKKKLLEGSGNINAIYDSFEPKASYYQQCYKGAISKYVNPRMDKEPHPSTMLSVSPDPTTLIKAKKIRPNLA</sequence>
<organism evidence="1 2">
    <name type="scientific">Euplotes crassus</name>
    <dbReference type="NCBI Taxonomy" id="5936"/>
    <lineage>
        <taxon>Eukaryota</taxon>
        <taxon>Sar</taxon>
        <taxon>Alveolata</taxon>
        <taxon>Ciliophora</taxon>
        <taxon>Intramacronucleata</taxon>
        <taxon>Spirotrichea</taxon>
        <taxon>Hypotrichia</taxon>
        <taxon>Euplotida</taxon>
        <taxon>Euplotidae</taxon>
        <taxon>Moneuplotes</taxon>
    </lineage>
</organism>
<gene>
    <name evidence="1" type="ORF">ECRASSUSDP1_LOCUS11912</name>
</gene>
<reference evidence="1" key="1">
    <citation type="submission" date="2023-07" db="EMBL/GenBank/DDBJ databases">
        <authorList>
            <consortium name="AG Swart"/>
            <person name="Singh M."/>
            <person name="Singh A."/>
            <person name="Seah K."/>
            <person name="Emmerich C."/>
        </authorList>
    </citation>
    <scope>NUCLEOTIDE SEQUENCE</scope>
    <source>
        <strain evidence="1">DP1</strain>
    </source>
</reference>
<accession>A0AAD1UJQ3</accession>
<dbReference type="Proteomes" id="UP001295684">
    <property type="component" value="Unassembled WGS sequence"/>
</dbReference>